<dbReference type="Gene3D" id="1.10.10.10">
    <property type="entry name" value="Winged helix-like DNA-binding domain superfamily/Winged helix DNA-binding domain"/>
    <property type="match status" value="1"/>
</dbReference>
<name>A0A6B2M071_9BACT</name>
<keyword evidence="9" id="KW-1185">Reference proteome</keyword>
<dbReference type="GO" id="GO:0032993">
    <property type="term" value="C:protein-DNA complex"/>
    <property type="evidence" value="ECO:0007669"/>
    <property type="project" value="TreeGrafter"/>
</dbReference>
<dbReference type="SUPFAM" id="SSF52172">
    <property type="entry name" value="CheY-like"/>
    <property type="match status" value="1"/>
</dbReference>
<dbReference type="RefSeq" id="WP_163964153.1">
    <property type="nucleotide sequence ID" value="NZ_JAAGNX010000002.1"/>
</dbReference>
<evidence type="ECO:0000256" key="1">
    <source>
        <dbReference type="ARBA" id="ARBA00022553"/>
    </source>
</evidence>
<dbReference type="SUPFAM" id="SSF46894">
    <property type="entry name" value="C-terminal effector domain of the bipartite response regulators"/>
    <property type="match status" value="1"/>
</dbReference>
<dbReference type="Gene3D" id="6.10.250.690">
    <property type="match status" value="1"/>
</dbReference>
<dbReference type="SMART" id="SM00862">
    <property type="entry name" value="Trans_reg_C"/>
    <property type="match status" value="1"/>
</dbReference>
<evidence type="ECO:0000256" key="3">
    <source>
        <dbReference type="ARBA" id="ARBA00023125"/>
    </source>
</evidence>
<dbReference type="Pfam" id="PF00486">
    <property type="entry name" value="Trans_reg_C"/>
    <property type="match status" value="1"/>
</dbReference>
<evidence type="ECO:0000256" key="4">
    <source>
        <dbReference type="PROSITE-ProRule" id="PRU00169"/>
    </source>
</evidence>
<dbReference type="CDD" id="cd00383">
    <property type="entry name" value="trans_reg_C"/>
    <property type="match status" value="1"/>
</dbReference>
<feature type="domain" description="OmpR/PhoB-type" evidence="7">
    <location>
        <begin position="140"/>
        <end position="240"/>
    </location>
</feature>
<dbReference type="PANTHER" id="PTHR48111">
    <property type="entry name" value="REGULATOR OF RPOS"/>
    <property type="match status" value="1"/>
</dbReference>
<evidence type="ECO:0000259" key="7">
    <source>
        <dbReference type="PROSITE" id="PS51755"/>
    </source>
</evidence>
<dbReference type="InterPro" id="IPR016032">
    <property type="entry name" value="Sig_transdc_resp-reg_C-effctor"/>
</dbReference>
<dbReference type="InterPro" id="IPR001867">
    <property type="entry name" value="OmpR/PhoB-type_DNA-bd"/>
</dbReference>
<keyword evidence="2" id="KW-0902">Two-component regulatory system</keyword>
<dbReference type="Proteomes" id="UP000478417">
    <property type="component" value="Unassembled WGS sequence"/>
</dbReference>
<organism evidence="8 9">
    <name type="scientific">Oceanipulchritudo coccoides</name>
    <dbReference type="NCBI Taxonomy" id="2706888"/>
    <lineage>
        <taxon>Bacteria</taxon>
        <taxon>Pseudomonadati</taxon>
        <taxon>Verrucomicrobiota</taxon>
        <taxon>Opitutia</taxon>
        <taxon>Puniceicoccales</taxon>
        <taxon>Oceanipulchritudinaceae</taxon>
        <taxon>Oceanipulchritudo</taxon>
    </lineage>
</organism>
<evidence type="ECO:0000259" key="6">
    <source>
        <dbReference type="PROSITE" id="PS50110"/>
    </source>
</evidence>
<evidence type="ECO:0000256" key="5">
    <source>
        <dbReference type="PROSITE-ProRule" id="PRU01091"/>
    </source>
</evidence>
<gene>
    <name evidence="8" type="ORF">G0Q06_07815</name>
</gene>
<dbReference type="PANTHER" id="PTHR48111:SF40">
    <property type="entry name" value="PHOSPHATE REGULON TRANSCRIPTIONAL REGULATORY PROTEIN PHOB"/>
    <property type="match status" value="1"/>
</dbReference>
<dbReference type="EMBL" id="JAAGNX010000002">
    <property type="protein sequence ID" value="NDV62351.1"/>
    <property type="molecule type" value="Genomic_DNA"/>
</dbReference>
<reference evidence="8 9" key="1">
    <citation type="submission" date="2020-02" db="EMBL/GenBank/DDBJ databases">
        <title>Albibacoteraceae fam. nov., the first described family within the subdivision 4 Verrucomicrobia.</title>
        <authorList>
            <person name="Xi F."/>
        </authorList>
    </citation>
    <scope>NUCLEOTIDE SEQUENCE [LARGE SCALE GENOMIC DNA]</scope>
    <source>
        <strain evidence="8 9">CK1056</strain>
    </source>
</reference>
<dbReference type="GO" id="GO:0005829">
    <property type="term" value="C:cytosol"/>
    <property type="evidence" value="ECO:0007669"/>
    <property type="project" value="TreeGrafter"/>
</dbReference>
<dbReference type="InterPro" id="IPR001789">
    <property type="entry name" value="Sig_transdc_resp-reg_receiver"/>
</dbReference>
<dbReference type="GO" id="GO:0006355">
    <property type="term" value="P:regulation of DNA-templated transcription"/>
    <property type="evidence" value="ECO:0007669"/>
    <property type="project" value="InterPro"/>
</dbReference>
<dbReference type="PROSITE" id="PS51755">
    <property type="entry name" value="OMPR_PHOB"/>
    <property type="match status" value="1"/>
</dbReference>
<dbReference type="InterPro" id="IPR039420">
    <property type="entry name" value="WalR-like"/>
</dbReference>
<dbReference type="InterPro" id="IPR036388">
    <property type="entry name" value="WH-like_DNA-bd_sf"/>
</dbReference>
<dbReference type="GO" id="GO:0000156">
    <property type="term" value="F:phosphorelay response regulator activity"/>
    <property type="evidence" value="ECO:0007669"/>
    <property type="project" value="TreeGrafter"/>
</dbReference>
<evidence type="ECO:0000313" key="9">
    <source>
        <dbReference type="Proteomes" id="UP000478417"/>
    </source>
</evidence>
<dbReference type="GO" id="GO:0000976">
    <property type="term" value="F:transcription cis-regulatory region binding"/>
    <property type="evidence" value="ECO:0007669"/>
    <property type="project" value="TreeGrafter"/>
</dbReference>
<dbReference type="SMART" id="SM00448">
    <property type="entry name" value="REC"/>
    <property type="match status" value="1"/>
</dbReference>
<evidence type="ECO:0000256" key="2">
    <source>
        <dbReference type="ARBA" id="ARBA00023012"/>
    </source>
</evidence>
<feature type="domain" description="Response regulatory" evidence="6">
    <location>
        <begin position="7"/>
        <end position="121"/>
    </location>
</feature>
<accession>A0A6B2M071</accession>
<dbReference type="Gene3D" id="3.40.50.2300">
    <property type="match status" value="1"/>
</dbReference>
<keyword evidence="3 5" id="KW-0238">DNA-binding</keyword>
<keyword evidence="1 4" id="KW-0597">Phosphoprotein</keyword>
<comment type="caution">
    <text evidence="8">The sequence shown here is derived from an EMBL/GenBank/DDBJ whole genome shotgun (WGS) entry which is preliminary data.</text>
</comment>
<feature type="DNA-binding region" description="OmpR/PhoB-type" evidence="5">
    <location>
        <begin position="140"/>
        <end position="240"/>
    </location>
</feature>
<feature type="modified residue" description="4-aspartylphosphate" evidence="4">
    <location>
        <position position="56"/>
    </location>
</feature>
<evidence type="ECO:0000313" key="8">
    <source>
        <dbReference type="EMBL" id="NDV62351.1"/>
    </source>
</evidence>
<dbReference type="PROSITE" id="PS50110">
    <property type="entry name" value="RESPONSE_REGULATORY"/>
    <property type="match status" value="1"/>
</dbReference>
<proteinExistence type="predicted"/>
<dbReference type="InterPro" id="IPR011006">
    <property type="entry name" value="CheY-like_superfamily"/>
</dbReference>
<dbReference type="AlphaFoldDB" id="A0A6B2M071"/>
<sequence length="245" mass="27498">MAKPKPLILIVEDDPELAHLISDQLESSGMLTQVHHRAANVVRYLQSNFANLMLLDINLPDGSGFDLVEKLKAENIDVPIIFLTGNNNETDRVKGLEMGGDDYITKPFSFTELVARIHAVLRRAETSLDNRVTKNASVSEGPFEFQGAMVNPERMEIEFPDKKSEKIGRKELGILAFLNDNANSVITRRTLIHGVWGIHADVRSRSLDQYIVKVRGLYQKHGLNLDAFKTIHGVGYIYNTEGEEN</sequence>
<protein>
    <submittedName>
        <fullName evidence="8">Response regulator transcription factor</fullName>
    </submittedName>
</protein>
<dbReference type="Pfam" id="PF00072">
    <property type="entry name" value="Response_reg"/>
    <property type="match status" value="1"/>
</dbReference>